<reference evidence="1" key="1">
    <citation type="journal article" date="2014" name="Front. Microbiol.">
        <title>High frequency of phylogenetically diverse reductive dehalogenase-homologous genes in deep subseafloor sedimentary metagenomes.</title>
        <authorList>
            <person name="Kawai M."/>
            <person name="Futagami T."/>
            <person name="Toyoda A."/>
            <person name="Takaki Y."/>
            <person name="Nishi S."/>
            <person name="Hori S."/>
            <person name="Arai W."/>
            <person name="Tsubouchi T."/>
            <person name="Morono Y."/>
            <person name="Uchiyama I."/>
            <person name="Ito T."/>
            <person name="Fujiyama A."/>
            <person name="Inagaki F."/>
            <person name="Takami H."/>
        </authorList>
    </citation>
    <scope>NUCLEOTIDE SEQUENCE</scope>
    <source>
        <strain evidence="1">Expedition CK06-06</strain>
    </source>
</reference>
<dbReference type="AlphaFoldDB" id="X1S1I4"/>
<gene>
    <name evidence="1" type="ORF">S12H4_07834</name>
</gene>
<dbReference type="EMBL" id="BARW01002948">
    <property type="protein sequence ID" value="GAI61644.1"/>
    <property type="molecule type" value="Genomic_DNA"/>
</dbReference>
<organism evidence="1">
    <name type="scientific">marine sediment metagenome</name>
    <dbReference type="NCBI Taxonomy" id="412755"/>
    <lineage>
        <taxon>unclassified sequences</taxon>
        <taxon>metagenomes</taxon>
        <taxon>ecological metagenomes</taxon>
    </lineage>
</organism>
<sequence length="177" mass="20914">MVYSSWLDVRGHTLSNEWKKATKGAGSIVHIESLRDQNQAIDFLSNYLLKHNPGSFIERLKLFYKKRYFFRYGCFNKGSPKHIFFLHEEIICAKCLIEIQHVLVDSEEGKHFGDLDPPEFPKPITRFYAVCPGCDLKINSYDCYHDWNYKLGLCKFCAHKYSAEYKDKIFQEEFTKF</sequence>
<evidence type="ECO:0000313" key="1">
    <source>
        <dbReference type="EMBL" id="GAI61644.1"/>
    </source>
</evidence>
<feature type="non-terminal residue" evidence="1">
    <location>
        <position position="177"/>
    </location>
</feature>
<proteinExistence type="predicted"/>
<accession>X1S1I4</accession>
<name>X1S1I4_9ZZZZ</name>
<comment type="caution">
    <text evidence="1">The sequence shown here is derived from an EMBL/GenBank/DDBJ whole genome shotgun (WGS) entry which is preliminary data.</text>
</comment>
<protein>
    <submittedName>
        <fullName evidence="1">Uncharacterized protein</fullName>
    </submittedName>
</protein>